<evidence type="ECO:0000313" key="2">
    <source>
        <dbReference type="Proteomes" id="UP000001312"/>
    </source>
</evidence>
<protein>
    <submittedName>
        <fullName evidence="1">Uncharacterized protein</fullName>
    </submittedName>
</protein>
<dbReference type="GeneID" id="5494497"/>
<sequence length="187" mass="21568">MSFRLIVEERFPTRLLLVPLILFSPQSIVEPTDCRNIPFFFFTNSVIKFLFSPLQCFSKPENYDKQANEEEDGDNEVRKRIRIPLKKPITIWLFQTQHDMDVPRVTTQNQTYCLPILSPNGIENARLVTPASQLLGPIIAKVTRTIHNCVENPNSKTPTTVMMPQIIIRGFSFISLEMWPYNTAIPT</sequence>
<evidence type="ECO:0000313" key="1">
    <source>
        <dbReference type="EMBL" id="EDN90723.1"/>
    </source>
</evidence>
<dbReference type="InParanoid" id="A7E4A1"/>
<keyword evidence="2" id="KW-1185">Reference proteome</keyword>
<gene>
    <name evidence="1" type="ORF">SS1G_00123</name>
</gene>
<dbReference type="EMBL" id="CH476621">
    <property type="protein sequence ID" value="EDN90723.1"/>
    <property type="molecule type" value="Genomic_DNA"/>
</dbReference>
<dbReference type="KEGG" id="ssl:SS1G_00123"/>
<reference evidence="2" key="1">
    <citation type="journal article" date="2011" name="PLoS Genet.">
        <title>Genomic analysis of the necrotrophic fungal pathogens Sclerotinia sclerotiorum and Botrytis cinerea.</title>
        <authorList>
            <person name="Amselem J."/>
            <person name="Cuomo C.A."/>
            <person name="van Kan J.A."/>
            <person name="Viaud M."/>
            <person name="Benito E.P."/>
            <person name="Couloux A."/>
            <person name="Coutinho P.M."/>
            <person name="de Vries R.P."/>
            <person name="Dyer P.S."/>
            <person name="Fillinger S."/>
            <person name="Fournier E."/>
            <person name="Gout L."/>
            <person name="Hahn M."/>
            <person name="Kohn L."/>
            <person name="Lapalu N."/>
            <person name="Plummer K.M."/>
            <person name="Pradier J.M."/>
            <person name="Quevillon E."/>
            <person name="Sharon A."/>
            <person name="Simon A."/>
            <person name="ten Have A."/>
            <person name="Tudzynski B."/>
            <person name="Tudzynski P."/>
            <person name="Wincker P."/>
            <person name="Andrew M."/>
            <person name="Anthouard V."/>
            <person name="Beever R.E."/>
            <person name="Beffa R."/>
            <person name="Benoit I."/>
            <person name="Bouzid O."/>
            <person name="Brault B."/>
            <person name="Chen Z."/>
            <person name="Choquer M."/>
            <person name="Collemare J."/>
            <person name="Cotton P."/>
            <person name="Danchin E.G."/>
            <person name="Da Silva C."/>
            <person name="Gautier A."/>
            <person name="Giraud C."/>
            <person name="Giraud T."/>
            <person name="Gonzalez C."/>
            <person name="Grossetete S."/>
            <person name="Guldener U."/>
            <person name="Henrissat B."/>
            <person name="Howlett B.J."/>
            <person name="Kodira C."/>
            <person name="Kretschmer M."/>
            <person name="Lappartient A."/>
            <person name="Leroch M."/>
            <person name="Levis C."/>
            <person name="Mauceli E."/>
            <person name="Neuveglise C."/>
            <person name="Oeser B."/>
            <person name="Pearson M."/>
            <person name="Poulain J."/>
            <person name="Poussereau N."/>
            <person name="Quesneville H."/>
            <person name="Rascle C."/>
            <person name="Schumacher J."/>
            <person name="Segurens B."/>
            <person name="Sexton A."/>
            <person name="Silva E."/>
            <person name="Sirven C."/>
            <person name="Soanes D.M."/>
            <person name="Talbot N.J."/>
            <person name="Templeton M."/>
            <person name="Yandava C."/>
            <person name="Yarden O."/>
            <person name="Zeng Q."/>
            <person name="Rollins J.A."/>
            <person name="Lebrun M.H."/>
            <person name="Dickman M."/>
        </authorList>
    </citation>
    <scope>NUCLEOTIDE SEQUENCE [LARGE SCALE GENOMIC DNA]</scope>
    <source>
        <strain evidence="2">ATCC 18683 / 1980 / Ss-1</strain>
    </source>
</reference>
<dbReference type="HOGENOM" id="CLU_1448535_0_0_1"/>
<name>A7E4A1_SCLS1</name>
<organism evidence="1 2">
    <name type="scientific">Sclerotinia sclerotiorum (strain ATCC 18683 / 1980 / Ss-1)</name>
    <name type="common">White mold</name>
    <name type="synonym">Whetzelinia sclerotiorum</name>
    <dbReference type="NCBI Taxonomy" id="665079"/>
    <lineage>
        <taxon>Eukaryota</taxon>
        <taxon>Fungi</taxon>
        <taxon>Dikarya</taxon>
        <taxon>Ascomycota</taxon>
        <taxon>Pezizomycotina</taxon>
        <taxon>Leotiomycetes</taxon>
        <taxon>Helotiales</taxon>
        <taxon>Sclerotiniaceae</taxon>
        <taxon>Sclerotinia</taxon>
    </lineage>
</organism>
<accession>A7E4A1</accession>
<proteinExistence type="predicted"/>
<dbReference type="Proteomes" id="UP000001312">
    <property type="component" value="Unassembled WGS sequence"/>
</dbReference>
<dbReference type="RefSeq" id="XP_001598037.1">
    <property type="nucleotide sequence ID" value="XM_001597987.1"/>
</dbReference>
<dbReference type="AlphaFoldDB" id="A7E4A1"/>